<comment type="caution">
    <text evidence="1">The sequence shown here is derived from an EMBL/GenBank/DDBJ whole genome shotgun (WGS) entry which is preliminary data.</text>
</comment>
<sequence>MGEPNNLKYLEKTSSQALIDVLNSDLEQTANQYNSFCQLINDRLAIHNSLHYNHSPIDPGYNRRTRMDLIKNIRDLNQAFDRLASLLNQSSFIKVEKGQIIPYDFTAWLDVGIKLTKEQINDYIKQVENVLKELFDFKTKYRLND</sequence>
<dbReference type="Proteomes" id="UP000472879">
    <property type="component" value="Unassembled WGS sequence"/>
</dbReference>
<organism evidence="1 2">
    <name type="scientific">Limosilactobacillus reuteri</name>
    <name type="common">Lactobacillus reuteri</name>
    <dbReference type="NCBI Taxonomy" id="1598"/>
    <lineage>
        <taxon>Bacteria</taxon>
        <taxon>Bacillati</taxon>
        <taxon>Bacillota</taxon>
        <taxon>Bacilli</taxon>
        <taxon>Lactobacillales</taxon>
        <taxon>Lactobacillaceae</taxon>
        <taxon>Limosilactobacillus</taxon>
    </lineage>
</organism>
<gene>
    <name evidence="1" type="ORF">GIX81_09235</name>
</gene>
<accession>A0A6L5P5J4</accession>
<evidence type="ECO:0000313" key="1">
    <source>
        <dbReference type="EMBL" id="MRH09624.1"/>
    </source>
</evidence>
<dbReference type="AlphaFoldDB" id="A0A6L5P5J4"/>
<dbReference type="RefSeq" id="WP_153705147.1">
    <property type="nucleotide sequence ID" value="NZ_WJNA01000023.1"/>
</dbReference>
<name>A0A6L5P5J4_LIMRT</name>
<proteinExistence type="predicted"/>
<dbReference type="EMBL" id="WJNA01000023">
    <property type="protein sequence ID" value="MRH09624.1"/>
    <property type="molecule type" value="Genomic_DNA"/>
</dbReference>
<protein>
    <submittedName>
        <fullName evidence="1">Uncharacterized protein</fullName>
    </submittedName>
</protein>
<reference evidence="1 2" key="1">
    <citation type="submission" date="2019-11" db="EMBL/GenBank/DDBJ databases">
        <title>Draft genome sequence of 12 host-associated Lactobacillus reuteri rodent strains.</title>
        <authorList>
            <person name="Zhang S."/>
            <person name="Ozcam M."/>
            <person name="Van Pijkeren J.P."/>
        </authorList>
    </citation>
    <scope>NUCLEOTIDE SEQUENCE [LARGE SCALE GENOMIC DNA]</scope>
    <source>
        <strain evidence="1 2">Lr4020</strain>
    </source>
</reference>
<evidence type="ECO:0000313" key="2">
    <source>
        <dbReference type="Proteomes" id="UP000472879"/>
    </source>
</evidence>